<name>A0A6J6EYN5_9ZZZZ</name>
<dbReference type="AlphaFoldDB" id="A0A6J6EYN5"/>
<feature type="transmembrane region" description="Helical" evidence="1">
    <location>
        <begin position="119"/>
        <end position="146"/>
    </location>
</feature>
<evidence type="ECO:0000256" key="1">
    <source>
        <dbReference type="SAM" id="Phobius"/>
    </source>
</evidence>
<protein>
    <submittedName>
        <fullName evidence="2">Unannotated protein</fullName>
    </submittedName>
</protein>
<feature type="transmembrane region" description="Helical" evidence="1">
    <location>
        <begin position="40"/>
        <end position="65"/>
    </location>
</feature>
<proteinExistence type="predicted"/>
<reference evidence="2" key="1">
    <citation type="submission" date="2020-05" db="EMBL/GenBank/DDBJ databases">
        <authorList>
            <person name="Chiriac C."/>
            <person name="Salcher M."/>
            <person name="Ghai R."/>
            <person name="Kavagutti S V."/>
        </authorList>
    </citation>
    <scope>NUCLEOTIDE SEQUENCE</scope>
</reference>
<keyword evidence="1" id="KW-1133">Transmembrane helix</keyword>
<keyword evidence="1" id="KW-0812">Transmembrane</keyword>
<evidence type="ECO:0000313" key="2">
    <source>
        <dbReference type="EMBL" id="CAB4581790.1"/>
    </source>
</evidence>
<sequence length="201" mass="22274">MAILSFISAGLMIVFSLLLGVFRSQRVDFWYESSFFLLEPLTVISAIFSFISMPASVALFIFIGIKLISGRRIKIEFIYLAVALSFVPEILITGLTLLFNGPVSAFWVFIEQFTGYSFYGISLFGWIVNILAGLVSHAIAIVLLVLTIKNKYLLNTLPAGPTQAIASKVINKAQSLYRECPFCAETVLVKANLCKHCKSKI</sequence>
<dbReference type="EMBL" id="CAEZTV010000086">
    <property type="protein sequence ID" value="CAB4581790.1"/>
    <property type="molecule type" value="Genomic_DNA"/>
</dbReference>
<organism evidence="2">
    <name type="scientific">freshwater metagenome</name>
    <dbReference type="NCBI Taxonomy" id="449393"/>
    <lineage>
        <taxon>unclassified sequences</taxon>
        <taxon>metagenomes</taxon>
        <taxon>ecological metagenomes</taxon>
    </lineage>
</organism>
<accession>A0A6J6EYN5</accession>
<keyword evidence="1" id="KW-0472">Membrane</keyword>
<gene>
    <name evidence="2" type="ORF">UFOPK1747_00622</name>
</gene>
<feature type="transmembrane region" description="Helical" evidence="1">
    <location>
        <begin position="77"/>
        <end position="99"/>
    </location>
</feature>